<evidence type="ECO:0000256" key="4">
    <source>
        <dbReference type="ARBA" id="ARBA00010561"/>
    </source>
</evidence>
<gene>
    <name evidence="19" type="primary">cobS</name>
    <name evidence="20" type="ORF">SAMN04488526_1229</name>
</gene>
<feature type="transmembrane region" description="Helical" evidence="19">
    <location>
        <begin position="198"/>
        <end position="216"/>
    </location>
</feature>
<dbReference type="GO" id="GO:0005886">
    <property type="term" value="C:plasma membrane"/>
    <property type="evidence" value="ECO:0007669"/>
    <property type="project" value="UniProtKB-SubCell"/>
</dbReference>
<evidence type="ECO:0000256" key="16">
    <source>
        <dbReference type="ARBA" id="ARBA00032853"/>
    </source>
</evidence>
<proteinExistence type="inferred from homology"/>
<evidence type="ECO:0000256" key="8">
    <source>
        <dbReference type="ARBA" id="ARBA00022573"/>
    </source>
</evidence>
<evidence type="ECO:0000256" key="6">
    <source>
        <dbReference type="ARBA" id="ARBA00015850"/>
    </source>
</evidence>
<dbReference type="UniPathway" id="UPA00148">
    <property type="reaction ID" value="UER00238"/>
</dbReference>
<dbReference type="RefSeq" id="WP_092760666.1">
    <property type="nucleotide sequence ID" value="NZ_FNZQ01000001.1"/>
</dbReference>
<evidence type="ECO:0000256" key="11">
    <source>
        <dbReference type="ARBA" id="ARBA00022842"/>
    </source>
</evidence>
<dbReference type="InterPro" id="IPR003805">
    <property type="entry name" value="CobS"/>
</dbReference>
<keyword evidence="21" id="KW-1185">Reference proteome</keyword>
<dbReference type="PANTHER" id="PTHR34148:SF1">
    <property type="entry name" value="ADENOSYLCOBINAMIDE-GDP RIBAZOLETRANSFERASE"/>
    <property type="match status" value="1"/>
</dbReference>
<dbReference type="HAMAP" id="MF_00719">
    <property type="entry name" value="CobS"/>
    <property type="match status" value="1"/>
</dbReference>
<evidence type="ECO:0000256" key="10">
    <source>
        <dbReference type="ARBA" id="ARBA00022692"/>
    </source>
</evidence>
<feature type="transmembrane region" description="Helical" evidence="19">
    <location>
        <begin position="172"/>
        <end position="192"/>
    </location>
</feature>
<dbReference type="GO" id="GO:0051073">
    <property type="term" value="F:adenosylcobinamide-GDP ribazoletransferase activity"/>
    <property type="evidence" value="ECO:0007669"/>
    <property type="project" value="UniProtKB-UniRule"/>
</dbReference>
<dbReference type="NCBIfam" id="TIGR00317">
    <property type="entry name" value="cobS"/>
    <property type="match status" value="1"/>
</dbReference>
<evidence type="ECO:0000256" key="2">
    <source>
        <dbReference type="ARBA" id="ARBA00004651"/>
    </source>
</evidence>
<feature type="transmembrane region" description="Helical" evidence="19">
    <location>
        <begin position="139"/>
        <end position="160"/>
    </location>
</feature>
<evidence type="ECO:0000256" key="19">
    <source>
        <dbReference type="HAMAP-Rule" id="MF_00719"/>
    </source>
</evidence>
<comment type="pathway">
    <text evidence="3 19">Cofactor biosynthesis; adenosylcobalamin biosynthesis; adenosylcobalamin from cob(II)yrinate a,c-diamide: step 7/7.</text>
</comment>
<name>A0A1H7J2S9_9RHOB</name>
<keyword evidence="13 19" id="KW-0472">Membrane</keyword>
<evidence type="ECO:0000313" key="20">
    <source>
        <dbReference type="EMBL" id="SEK68197.1"/>
    </source>
</evidence>
<dbReference type="Pfam" id="PF02654">
    <property type="entry name" value="CobS"/>
    <property type="match status" value="1"/>
</dbReference>
<evidence type="ECO:0000256" key="14">
    <source>
        <dbReference type="ARBA" id="ARBA00025228"/>
    </source>
</evidence>
<dbReference type="EMBL" id="FNZQ01000001">
    <property type="protein sequence ID" value="SEK68197.1"/>
    <property type="molecule type" value="Genomic_DNA"/>
</dbReference>
<reference evidence="20 21" key="1">
    <citation type="submission" date="2016-10" db="EMBL/GenBank/DDBJ databases">
        <authorList>
            <person name="de Groot N.N."/>
        </authorList>
    </citation>
    <scope>NUCLEOTIDE SEQUENCE [LARGE SCALE GENOMIC DNA]</scope>
    <source>
        <strain evidence="20 21">DSM 14858</strain>
    </source>
</reference>
<evidence type="ECO:0000256" key="3">
    <source>
        <dbReference type="ARBA" id="ARBA00004663"/>
    </source>
</evidence>
<keyword evidence="12 19" id="KW-1133">Transmembrane helix</keyword>
<sequence>MPLRSDVTSALMLMTRLPVTTALRAPPTPRAADAAWAWPLAGLLVAMIAVGAGWGVWFLGATPAVAAAVTLTLQIVLTGALHEDGLADMADGIWGGSTPERRLEIMRDSRIGTYGMVALVLTLTIRWSLIATAMVQMQVLPVLIAAVVSRAPMAVAMRWLPPARTDGLSHGMGRPPAIVAQVCLGLAVLALIPVEGHGLVAGLLVLGVLAGIGTLARSRIGGQTGDVLGAIQQLSEIVVLAVLTSV</sequence>
<dbReference type="AlphaFoldDB" id="A0A1H7J2S9"/>
<evidence type="ECO:0000256" key="15">
    <source>
        <dbReference type="ARBA" id="ARBA00032605"/>
    </source>
</evidence>
<keyword evidence="8 19" id="KW-0169">Cobalamin biosynthesis</keyword>
<comment type="function">
    <text evidence="14 19">Joins adenosylcobinamide-GDP and alpha-ribazole to generate adenosylcobalamin (Ado-cobalamin). Also synthesizes adenosylcobalamin 5'-phosphate from adenosylcobinamide-GDP and alpha-ribazole 5'-phosphate.</text>
</comment>
<evidence type="ECO:0000256" key="18">
    <source>
        <dbReference type="ARBA" id="ARBA00049504"/>
    </source>
</evidence>
<keyword evidence="9 19" id="KW-0808">Transferase</keyword>
<organism evidence="20 21">
    <name type="scientific">Jannaschia helgolandensis</name>
    <dbReference type="NCBI Taxonomy" id="188906"/>
    <lineage>
        <taxon>Bacteria</taxon>
        <taxon>Pseudomonadati</taxon>
        <taxon>Pseudomonadota</taxon>
        <taxon>Alphaproteobacteria</taxon>
        <taxon>Rhodobacterales</taxon>
        <taxon>Roseobacteraceae</taxon>
        <taxon>Jannaschia</taxon>
    </lineage>
</organism>
<evidence type="ECO:0000256" key="12">
    <source>
        <dbReference type="ARBA" id="ARBA00022989"/>
    </source>
</evidence>
<feature type="transmembrane region" description="Helical" evidence="19">
    <location>
        <begin position="34"/>
        <end position="59"/>
    </location>
</feature>
<dbReference type="EC" id="2.7.8.26" evidence="5 19"/>
<keyword evidence="11 19" id="KW-0460">Magnesium</keyword>
<dbReference type="PANTHER" id="PTHR34148">
    <property type="entry name" value="ADENOSYLCOBINAMIDE-GDP RIBAZOLETRANSFERASE"/>
    <property type="match status" value="1"/>
</dbReference>
<evidence type="ECO:0000256" key="9">
    <source>
        <dbReference type="ARBA" id="ARBA00022679"/>
    </source>
</evidence>
<protein>
    <recommendedName>
        <fullName evidence="6 19">Adenosylcobinamide-GDP ribazoletransferase</fullName>
        <ecNumber evidence="5 19">2.7.8.26</ecNumber>
    </recommendedName>
    <alternativeName>
        <fullName evidence="16 19">Cobalamin synthase</fullName>
    </alternativeName>
    <alternativeName>
        <fullName evidence="15 19">Cobalamin-5'-phosphate synthase</fullName>
    </alternativeName>
</protein>
<evidence type="ECO:0000256" key="17">
    <source>
        <dbReference type="ARBA" id="ARBA00048623"/>
    </source>
</evidence>
<dbReference type="Proteomes" id="UP000199283">
    <property type="component" value="Unassembled WGS sequence"/>
</dbReference>
<keyword evidence="7 19" id="KW-1003">Cell membrane</keyword>
<feature type="transmembrane region" description="Helical" evidence="19">
    <location>
        <begin position="111"/>
        <end position="133"/>
    </location>
</feature>
<evidence type="ECO:0000313" key="21">
    <source>
        <dbReference type="Proteomes" id="UP000199283"/>
    </source>
</evidence>
<dbReference type="GO" id="GO:0009236">
    <property type="term" value="P:cobalamin biosynthetic process"/>
    <property type="evidence" value="ECO:0007669"/>
    <property type="project" value="UniProtKB-UniRule"/>
</dbReference>
<evidence type="ECO:0000256" key="13">
    <source>
        <dbReference type="ARBA" id="ARBA00023136"/>
    </source>
</evidence>
<comment type="similarity">
    <text evidence="4 19">Belongs to the CobS family.</text>
</comment>
<evidence type="ECO:0000256" key="7">
    <source>
        <dbReference type="ARBA" id="ARBA00022475"/>
    </source>
</evidence>
<keyword evidence="10 19" id="KW-0812">Transmembrane</keyword>
<dbReference type="OrthoDB" id="9794626at2"/>
<accession>A0A1H7J2S9</accession>
<comment type="subcellular location">
    <subcellularLocation>
        <location evidence="2 19">Cell membrane</location>
        <topology evidence="2 19">Multi-pass membrane protein</topology>
    </subcellularLocation>
</comment>
<comment type="cofactor">
    <cofactor evidence="1 19">
        <name>Mg(2+)</name>
        <dbReference type="ChEBI" id="CHEBI:18420"/>
    </cofactor>
</comment>
<dbReference type="GO" id="GO:0008818">
    <property type="term" value="F:cobalamin 5'-phosphate synthase activity"/>
    <property type="evidence" value="ECO:0007669"/>
    <property type="project" value="UniProtKB-UniRule"/>
</dbReference>
<dbReference type="STRING" id="188906.SAMN04488526_1229"/>
<comment type="catalytic activity">
    <reaction evidence="18 19">
        <text>alpha-ribazole 5'-phosphate + adenosylcob(III)inamide-GDP = adenosylcob(III)alamin 5'-phosphate + GMP + H(+)</text>
        <dbReference type="Rhea" id="RHEA:23560"/>
        <dbReference type="ChEBI" id="CHEBI:15378"/>
        <dbReference type="ChEBI" id="CHEBI:57918"/>
        <dbReference type="ChEBI" id="CHEBI:58115"/>
        <dbReference type="ChEBI" id="CHEBI:60487"/>
        <dbReference type="ChEBI" id="CHEBI:60493"/>
        <dbReference type="EC" id="2.7.8.26"/>
    </reaction>
</comment>
<comment type="catalytic activity">
    <reaction evidence="17 19">
        <text>alpha-ribazole + adenosylcob(III)inamide-GDP = adenosylcob(III)alamin + GMP + H(+)</text>
        <dbReference type="Rhea" id="RHEA:16049"/>
        <dbReference type="ChEBI" id="CHEBI:10329"/>
        <dbReference type="ChEBI" id="CHEBI:15378"/>
        <dbReference type="ChEBI" id="CHEBI:18408"/>
        <dbReference type="ChEBI" id="CHEBI:58115"/>
        <dbReference type="ChEBI" id="CHEBI:60487"/>
        <dbReference type="EC" id="2.7.8.26"/>
    </reaction>
</comment>
<evidence type="ECO:0000256" key="5">
    <source>
        <dbReference type="ARBA" id="ARBA00013200"/>
    </source>
</evidence>
<evidence type="ECO:0000256" key="1">
    <source>
        <dbReference type="ARBA" id="ARBA00001946"/>
    </source>
</evidence>